<organism evidence="11 12">
    <name type="scientific">Piscinibacter terrae</name>
    <dbReference type="NCBI Taxonomy" id="2496871"/>
    <lineage>
        <taxon>Bacteria</taxon>
        <taxon>Pseudomonadati</taxon>
        <taxon>Pseudomonadota</taxon>
        <taxon>Betaproteobacteria</taxon>
        <taxon>Burkholderiales</taxon>
        <taxon>Sphaerotilaceae</taxon>
        <taxon>Piscinibacter</taxon>
    </lineage>
</organism>
<dbReference type="EMBL" id="QUSW01000001">
    <property type="protein sequence ID" value="RQP26166.1"/>
    <property type="molecule type" value="Genomic_DNA"/>
</dbReference>
<dbReference type="InterPro" id="IPR018323">
    <property type="entry name" value="OM_lipoprot_carrier_LolA_Pbac"/>
</dbReference>
<keyword evidence="9 10" id="KW-0143">Chaperone</keyword>
<dbReference type="OrthoDB" id="9787361at2"/>
<dbReference type="PANTHER" id="PTHR35869">
    <property type="entry name" value="OUTER-MEMBRANE LIPOPROTEIN CARRIER PROTEIN"/>
    <property type="match status" value="1"/>
</dbReference>
<reference evidence="11 12" key="1">
    <citation type="submission" date="2018-08" db="EMBL/GenBank/DDBJ databases">
        <authorList>
            <person name="Khan S.A."/>
            <person name="Jeon C.O."/>
            <person name="Chun B.H."/>
            <person name="Jeong S.E."/>
        </authorList>
    </citation>
    <scope>NUCLEOTIDE SEQUENCE [LARGE SCALE GENOMIC DNA]</scope>
    <source>
        <strain evidence="11 12">S-16</strain>
    </source>
</reference>
<evidence type="ECO:0000256" key="3">
    <source>
        <dbReference type="ARBA" id="ARBA00011245"/>
    </source>
</evidence>
<dbReference type="InterPro" id="IPR029046">
    <property type="entry name" value="LolA/LolB/LppX"/>
</dbReference>
<feature type="signal peptide" evidence="10">
    <location>
        <begin position="1"/>
        <end position="21"/>
    </location>
</feature>
<dbReference type="InterPro" id="IPR004564">
    <property type="entry name" value="OM_lipoprot_carrier_LolA-like"/>
</dbReference>
<dbReference type="AlphaFoldDB" id="A0A3N7HXI2"/>
<keyword evidence="11" id="KW-0449">Lipoprotein</keyword>
<dbReference type="GO" id="GO:0044874">
    <property type="term" value="P:lipoprotein localization to outer membrane"/>
    <property type="evidence" value="ECO:0007669"/>
    <property type="project" value="UniProtKB-UniRule"/>
</dbReference>
<dbReference type="PANTHER" id="PTHR35869:SF1">
    <property type="entry name" value="OUTER-MEMBRANE LIPOPROTEIN CARRIER PROTEIN"/>
    <property type="match status" value="1"/>
</dbReference>
<proteinExistence type="inferred from homology"/>
<evidence type="ECO:0000256" key="2">
    <source>
        <dbReference type="ARBA" id="ARBA00007615"/>
    </source>
</evidence>
<dbReference type="GO" id="GO:0042953">
    <property type="term" value="P:lipoprotein transport"/>
    <property type="evidence" value="ECO:0007669"/>
    <property type="project" value="InterPro"/>
</dbReference>
<dbReference type="NCBIfam" id="TIGR00547">
    <property type="entry name" value="lolA"/>
    <property type="match status" value="1"/>
</dbReference>
<dbReference type="GO" id="GO:0042597">
    <property type="term" value="C:periplasmic space"/>
    <property type="evidence" value="ECO:0007669"/>
    <property type="project" value="UniProtKB-SubCell"/>
</dbReference>
<evidence type="ECO:0000256" key="7">
    <source>
        <dbReference type="ARBA" id="ARBA00022764"/>
    </source>
</evidence>
<dbReference type="Proteomes" id="UP000267464">
    <property type="component" value="Unassembled WGS sequence"/>
</dbReference>
<evidence type="ECO:0000256" key="8">
    <source>
        <dbReference type="ARBA" id="ARBA00022927"/>
    </source>
</evidence>
<evidence type="ECO:0000313" key="11">
    <source>
        <dbReference type="EMBL" id="RQP26166.1"/>
    </source>
</evidence>
<keyword evidence="12" id="KW-1185">Reference proteome</keyword>
<keyword evidence="7 10" id="KW-0574">Periplasm</keyword>
<evidence type="ECO:0000256" key="1">
    <source>
        <dbReference type="ARBA" id="ARBA00004418"/>
    </source>
</evidence>
<gene>
    <name evidence="10 11" type="primary">lolA</name>
    <name evidence="11" type="ORF">DZC73_03775</name>
</gene>
<sequence precursor="true">MMNNKLFAAAVLAFAAAAAHADAVDTLKDFVATVKTGHASFTQVVTSPDGKKKKSSSGTFDFARPNQFRFEYAKPFEQLIVSDGQKVWIYDADLNQVSSRKFSQALGATPAALLAGGSLEKDFTLSALPSQQGVDWAQALPKAKEGTFQSVRIGFKGKDLSALEIVDNFGQKSLLTFTQLAANATMPPEHFKFTVPKGADLIEQ</sequence>
<dbReference type="Pfam" id="PF03548">
    <property type="entry name" value="LolA"/>
    <property type="match status" value="1"/>
</dbReference>
<accession>A0A3N7HXI2</accession>
<evidence type="ECO:0000256" key="9">
    <source>
        <dbReference type="ARBA" id="ARBA00023186"/>
    </source>
</evidence>
<protein>
    <recommendedName>
        <fullName evidence="4 10">Outer-membrane lipoprotein carrier protein</fullName>
    </recommendedName>
</protein>
<evidence type="ECO:0000256" key="6">
    <source>
        <dbReference type="ARBA" id="ARBA00022729"/>
    </source>
</evidence>
<comment type="function">
    <text evidence="10">Participates in the translocation of lipoproteins from the inner membrane to the outer membrane. Only forms a complex with a lipoprotein if the residue after the N-terminal Cys is not an aspartate (The Asp acts as a targeting signal to indicate that the lipoprotein should stay in the inner membrane).</text>
</comment>
<comment type="similarity">
    <text evidence="2 10">Belongs to the LolA family.</text>
</comment>
<feature type="chain" id="PRO_5018343038" description="Outer-membrane lipoprotein carrier protein" evidence="10">
    <location>
        <begin position="22"/>
        <end position="204"/>
    </location>
</feature>
<evidence type="ECO:0000256" key="4">
    <source>
        <dbReference type="ARBA" id="ARBA00014035"/>
    </source>
</evidence>
<keyword evidence="6 10" id="KW-0732">Signal</keyword>
<keyword evidence="8 10" id="KW-0653">Protein transport</keyword>
<comment type="caution">
    <text evidence="11">The sequence shown here is derived from an EMBL/GenBank/DDBJ whole genome shotgun (WGS) entry which is preliminary data.</text>
</comment>
<evidence type="ECO:0000313" key="12">
    <source>
        <dbReference type="Proteomes" id="UP000267464"/>
    </source>
</evidence>
<dbReference type="HAMAP" id="MF_00240">
    <property type="entry name" value="LolA"/>
    <property type="match status" value="1"/>
</dbReference>
<name>A0A3N7HXI2_9BURK</name>
<dbReference type="Gene3D" id="2.50.20.10">
    <property type="entry name" value="Lipoprotein localisation LolA/LolB/LppX"/>
    <property type="match status" value="1"/>
</dbReference>
<dbReference type="SUPFAM" id="SSF89392">
    <property type="entry name" value="Prokaryotic lipoproteins and lipoprotein localization factors"/>
    <property type="match status" value="1"/>
</dbReference>
<comment type="subunit">
    <text evidence="3 10">Monomer.</text>
</comment>
<reference evidence="11 12" key="2">
    <citation type="submission" date="2018-12" db="EMBL/GenBank/DDBJ databases">
        <title>Rhizobacter gummiphilus sp. nov., a rubber-degrading bacterium isolated from the soil of a botanical garden in Japan.</title>
        <authorList>
            <person name="Shunsuke S.S."/>
        </authorList>
    </citation>
    <scope>NUCLEOTIDE SEQUENCE [LARGE SCALE GENOMIC DNA]</scope>
    <source>
        <strain evidence="11 12">S-16</strain>
    </source>
</reference>
<evidence type="ECO:0000256" key="5">
    <source>
        <dbReference type="ARBA" id="ARBA00022448"/>
    </source>
</evidence>
<comment type="subcellular location">
    <subcellularLocation>
        <location evidence="1 10">Periplasm</location>
    </subcellularLocation>
</comment>
<dbReference type="CDD" id="cd16325">
    <property type="entry name" value="LolA"/>
    <property type="match status" value="1"/>
</dbReference>
<evidence type="ECO:0000256" key="10">
    <source>
        <dbReference type="HAMAP-Rule" id="MF_00240"/>
    </source>
</evidence>
<keyword evidence="5 10" id="KW-0813">Transport</keyword>